<accession>A0A0K8R3E0</accession>
<evidence type="ECO:0000256" key="2">
    <source>
        <dbReference type="ARBA" id="ARBA00023134"/>
    </source>
</evidence>
<dbReference type="SMART" id="SM00175">
    <property type="entry name" value="RAB"/>
    <property type="match status" value="1"/>
</dbReference>
<keyword evidence="2" id="KW-0342">GTP-binding</keyword>
<dbReference type="Pfam" id="PF08477">
    <property type="entry name" value="Roc"/>
    <property type="match status" value="1"/>
</dbReference>
<proteinExistence type="evidence at transcript level"/>
<name>A0A0K8R3E0_IXORI</name>
<evidence type="ECO:0000313" key="3">
    <source>
        <dbReference type="EMBL" id="JAA65398.1"/>
    </source>
</evidence>
<dbReference type="GO" id="GO:0005525">
    <property type="term" value="F:GTP binding"/>
    <property type="evidence" value="ECO:0007669"/>
    <property type="project" value="UniProtKB-KW"/>
</dbReference>
<protein>
    <recommendedName>
        <fullName evidence="4">Rab-like protein 3</fullName>
    </recommendedName>
</protein>
<dbReference type="PANTHER" id="PTHR24073">
    <property type="entry name" value="DRAB5-RELATED"/>
    <property type="match status" value="1"/>
</dbReference>
<dbReference type="EMBL" id="GADI01008411">
    <property type="protein sequence ID" value="JAA65397.1"/>
    <property type="molecule type" value="mRNA"/>
</dbReference>
<dbReference type="InterPro" id="IPR027417">
    <property type="entry name" value="P-loop_NTPase"/>
</dbReference>
<evidence type="ECO:0008006" key="4">
    <source>
        <dbReference type="Google" id="ProtNLM"/>
    </source>
</evidence>
<dbReference type="Gene3D" id="3.40.50.300">
    <property type="entry name" value="P-loop containing nucleotide triphosphate hydrolases"/>
    <property type="match status" value="1"/>
</dbReference>
<evidence type="ECO:0000256" key="1">
    <source>
        <dbReference type="ARBA" id="ARBA00022741"/>
    </source>
</evidence>
<dbReference type="SUPFAM" id="SSF52540">
    <property type="entry name" value="P-loop containing nucleoside triphosphate hydrolases"/>
    <property type="match status" value="1"/>
</dbReference>
<sequence>MAQVDKVKVLVVGDSGVGKSSAVHLLCYNRPLGNALWTVGCSVEVKLHEYREGTASQKSYFVELWDIGGSSSHRSARAVFYHSFHGLILVHDLTNRKSHENLRKWLAEVFCRDWQAKKSNGLLEFDQEMFADNQVPILVVATKTDLVPSTAGRQAATVADECGTDQVFLDNHNPKSLAPGSSNALKLTRFLDKVVERRFHGLAGQPTNSIPVVDRRRAKLSHLD</sequence>
<keyword evidence="1" id="KW-0547">Nucleotide-binding</keyword>
<dbReference type="PROSITE" id="PS51419">
    <property type="entry name" value="RAB"/>
    <property type="match status" value="1"/>
</dbReference>
<dbReference type="AlphaFoldDB" id="A0A0K8R3E0"/>
<dbReference type="EMBL" id="GADI01008410">
    <property type="protein sequence ID" value="JAA65398.1"/>
    <property type="molecule type" value="mRNA"/>
</dbReference>
<organism evidence="3">
    <name type="scientific">Ixodes ricinus</name>
    <name type="common">Common tick</name>
    <name type="synonym">Acarus ricinus</name>
    <dbReference type="NCBI Taxonomy" id="34613"/>
    <lineage>
        <taxon>Eukaryota</taxon>
        <taxon>Metazoa</taxon>
        <taxon>Ecdysozoa</taxon>
        <taxon>Arthropoda</taxon>
        <taxon>Chelicerata</taxon>
        <taxon>Arachnida</taxon>
        <taxon>Acari</taxon>
        <taxon>Parasitiformes</taxon>
        <taxon>Ixodida</taxon>
        <taxon>Ixodoidea</taxon>
        <taxon>Ixodidae</taxon>
        <taxon>Ixodinae</taxon>
        <taxon>Ixodes</taxon>
    </lineage>
</organism>
<reference evidence="3" key="1">
    <citation type="submission" date="2012-12" db="EMBL/GenBank/DDBJ databases">
        <title>Identification and characterization of a phenylalanine ammonia-lyase gene family in Isatis indigotica Fort.</title>
        <authorList>
            <person name="Liu Q."/>
            <person name="Chen J."/>
            <person name="Zhou X."/>
            <person name="Di P."/>
            <person name="Xiao Y."/>
            <person name="Xuan H."/>
            <person name="Zhang L."/>
            <person name="Chen W."/>
        </authorList>
    </citation>
    <scope>NUCLEOTIDE SEQUENCE</scope>
    <source>
        <tissue evidence="3">Salivary gland</tissue>
    </source>
</reference>
<dbReference type="PRINTS" id="PR00449">
    <property type="entry name" value="RASTRNSFRMNG"/>
</dbReference>